<dbReference type="SMART" id="SM00324">
    <property type="entry name" value="RhoGAP"/>
    <property type="match status" value="1"/>
</dbReference>
<evidence type="ECO:0000256" key="4">
    <source>
        <dbReference type="ARBA" id="ARBA00023329"/>
    </source>
</evidence>
<feature type="domain" description="Rho-GAP" evidence="6">
    <location>
        <begin position="1045"/>
        <end position="1228"/>
    </location>
</feature>
<dbReference type="GO" id="GO:0046856">
    <property type="term" value="P:phosphatidylinositol dephosphorylation"/>
    <property type="evidence" value="ECO:0007669"/>
    <property type="project" value="InterPro"/>
</dbReference>
<dbReference type="Proteomes" id="UP000613580">
    <property type="component" value="Unassembled WGS sequence"/>
</dbReference>
<evidence type="ECO:0000256" key="2">
    <source>
        <dbReference type="ARBA" id="ARBA00004580"/>
    </source>
</evidence>
<evidence type="ECO:0000256" key="3">
    <source>
        <dbReference type="ARBA" id="ARBA00022753"/>
    </source>
</evidence>
<evidence type="ECO:0000256" key="1">
    <source>
        <dbReference type="ARBA" id="ARBA00004146"/>
    </source>
</evidence>
<feature type="region of interest" description="Disordered" evidence="5">
    <location>
        <begin position="656"/>
        <end position="692"/>
    </location>
</feature>
<dbReference type="Gene3D" id="1.10.555.10">
    <property type="entry name" value="Rho GTPase activation protein"/>
    <property type="match status" value="1"/>
</dbReference>
<dbReference type="PANTHER" id="PTHR11200">
    <property type="entry name" value="INOSITOL 5-PHOSPHATASE"/>
    <property type="match status" value="1"/>
</dbReference>
<feature type="compositionally biased region" description="Low complexity" evidence="5">
    <location>
        <begin position="472"/>
        <end position="498"/>
    </location>
</feature>
<gene>
    <name evidence="7" type="ORF">HMN09_00097600</name>
</gene>
<evidence type="ECO:0000256" key="5">
    <source>
        <dbReference type="SAM" id="MobiDB-lite"/>
    </source>
</evidence>
<evidence type="ECO:0000259" key="6">
    <source>
        <dbReference type="PROSITE" id="PS50238"/>
    </source>
</evidence>
<keyword evidence="8" id="KW-1185">Reference proteome</keyword>
<dbReference type="SMART" id="SM00128">
    <property type="entry name" value="IPPc"/>
    <property type="match status" value="1"/>
</dbReference>
<reference evidence="7" key="1">
    <citation type="submission" date="2020-05" db="EMBL/GenBank/DDBJ databases">
        <title>Mycena genomes resolve the evolution of fungal bioluminescence.</title>
        <authorList>
            <person name="Tsai I.J."/>
        </authorList>
    </citation>
    <scope>NUCLEOTIDE SEQUENCE</scope>
    <source>
        <strain evidence="7">110903Hualien_Pintung</strain>
    </source>
</reference>
<feature type="compositionally biased region" description="Low complexity" evidence="5">
    <location>
        <begin position="656"/>
        <end position="669"/>
    </location>
</feature>
<dbReference type="Gene3D" id="2.60.40.10">
    <property type="entry name" value="Immunoglobulins"/>
    <property type="match status" value="1"/>
</dbReference>
<comment type="subcellular location">
    <subcellularLocation>
        <location evidence="2">Cytoplasmic vesicle</location>
        <location evidence="2">Phagosome membrane</location>
    </subcellularLocation>
    <subcellularLocation>
        <location evidence="1">Early endosome membrane</location>
    </subcellularLocation>
</comment>
<dbReference type="EMBL" id="JACAZE010000001">
    <property type="protein sequence ID" value="KAF7323171.1"/>
    <property type="molecule type" value="Genomic_DNA"/>
</dbReference>
<dbReference type="InterPro" id="IPR048869">
    <property type="entry name" value="OCRL-1_2_ASH"/>
</dbReference>
<dbReference type="Gene3D" id="3.60.10.10">
    <property type="entry name" value="Endonuclease/exonuclease/phosphatase"/>
    <property type="match status" value="1"/>
</dbReference>
<keyword evidence="4" id="KW-0968">Cytoplasmic vesicle</keyword>
<comment type="caution">
    <text evidence="7">The sequence shown here is derived from an EMBL/GenBank/DDBJ whole genome shotgun (WGS) entry which is preliminary data.</text>
</comment>
<dbReference type="InterPro" id="IPR000198">
    <property type="entry name" value="RhoGAP_dom"/>
</dbReference>
<feature type="compositionally biased region" description="Low complexity" evidence="5">
    <location>
        <begin position="377"/>
        <end position="418"/>
    </location>
</feature>
<dbReference type="Pfam" id="PF22669">
    <property type="entry name" value="Exo_endo_phos2"/>
    <property type="match status" value="2"/>
</dbReference>
<dbReference type="InterPro" id="IPR013783">
    <property type="entry name" value="Ig-like_fold"/>
</dbReference>
<dbReference type="GO" id="GO:0031901">
    <property type="term" value="C:early endosome membrane"/>
    <property type="evidence" value="ECO:0007669"/>
    <property type="project" value="UniProtKB-SubCell"/>
</dbReference>
<dbReference type="InterPro" id="IPR008936">
    <property type="entry name" value="Rho_GTPase_activation_prot"/>
</dbReference>
<dbReference type="SUPFAM" id="SSF48350">
    <property type="entry name" value="GTPase activation domain, GAP"/>
    <property type="match status" value="1"/>
</dbReference>
<dbReference type="Pfam" id="PF00620">
    <property type="entry name" value="RhoGAP"/>
    <property type="match status" value="1"/>
</dbReference>
<dbReference type="InterPro" id="IPR000300">
    <property type="entry name" value="IPPc"/>
</dbReference>
<dbReference type="OrthoDB" id="7862313at2759"/>
<dbReference type="PROSITE" id="PS50238">
    <property type="entry name" value="RHOGAP"/>
    <property type="match status" value="1"/>
</dbReference>
<name>A0A8H6TUV4_MYCCL</name>
<proteinExistence type="predicted"/>
<keyword evidence="3" id="KW-0967">Endosome</keyword>
<organism evidence="7 8">
    <name type="scientific">Mycena chlorophos</name>
    <name type="common">Agaric fungus</name>
    <name type="synonym">Agaricus chlorophos</name>
    <dbReference type="NCBI Taxonomy" id="658473"/>
    <lineage>
        <taxon>Eukaryota</taxon>
        <taxon>Fungi</taxon>
        <taxon>Dikarya</taxon>
        <taxon>Basidiomycota</taxon>
        <taxon>Agaricomycotina</taxon>
        <taxon>Agaricomycetes</taxon>
        <taxon>Agaricomycetidae</taxon>
        <taxon>Agaricales</taxon>
        <taxon>Marasmiineae</taxon>
        <taxon>Mycenaceae</taxon>
        <taxon>Mycena</taxon>
    </lineage>
</organism>
<feature type="region of interest" description="Disordered" evidence="5">
    <location>
        <begin position="463"/>
        <end position="502"/>
    </location>
</feature>
<dbReference type="Pfam" id="PF21310">
    <property type="entry name" value="OCRL-like_ASH"/>
    <property type="match status" value="1"/>
</dbReference>
<dbReference type="GO" id="GO:0004439">
    <property type="term" value="F:phosphatidylinositol-4,5-bisphosphate 5-phosphatase activity"/>
    <property type="evidence" value="ECO:0007669"/>
    <property type="project" value="TreeGrafter"/>
</dbReference>
<dbReference type="AlphaFoldDB" id="A0A8H6TUV4"/>
<evidence type="ECO:0000313" key="7">
    <source>
        <dbReference type="EMBL" id="KAF7323171.1"/>
    </source>
</evidence>
<dbReference type="InterPro" id="IPR046985">
    <property type="entry name" value="IP5"/>
</dbReference>
<dbReference type="PANTHER" id="PTHR11200:SF300">
    <property type="entry name" value="TYPE II INOSITOL 1,4,5-TRISPHOSPHATE 5-PHOSPHATASE"/>
    <property type="match status" value="1"/>
</dbReference>
<feature type="region of interest" description="Disordered" evidence="5">
    <location>
        <begin position="377"/>
        <end position="419"/>
    </location>
</feature>
<dbReference type="GO" id="GO:0007165">
    <property type="term" value="P:signal transduction"/>
    <property type="evidence" value="ECO:0007669"/>
    <property type="project" value="InterPro"/>
</dbReference>
<protein>
    <submittedName>
        <fullName evidence="7">DNase I-like protein</fullName>
    </submittedName>
</protein>
<sequence>MAAALRALLRPSDTVLATLDAFSVPPQPDPNTGAPLPAPNAAALLVDVERVRRASEDRRNGRIIAVVVHDETEDKEKDQGEGSVFVLRARSHGKHLEQSDILRVLPIVGGFSISTTQIRKTTLMDSFRSSTSSSALNPGFTAVTISQPDAPGGDPGITLCTQQAEGLKTLLSECKRLRELAEAPPPAAAPILTTFSWLAPYTARRAPLPSLFGIPEDIRIANTPLHERLSPAFAGQPGDDAGDVVKIRDEWIRVRAREEAGVGKSVLKIRIGTFNVNGNLPSQDLSTWLGTQPAQPYEMQPKATFVPALSPLITDLKREGGGIDDIMSPGSAAMSPGSTVMSPGSTTSPSEGAGRVFGFGTPTSLVGALSLVGPASSSAPVVPSPLSTSTQPSAITNTTSPTSPVSSSTLSPSTPTAPLVADPPDMLVLGFQELDLSTEALLYANSTAREEAWMEAIYAALGQGRDPGKGGDTPTSPTSSSPSSTLPSSDGSSASKTSSKSKKKGYVKLASKQLVGMLIVVLVRAEIKRCFDEVKTTGAGTGIMGVMGNKGGTALRLRYTPPVPKHNASSRTPSMISTSSASTAVSAASAASSATAVSAQTAASAAPKQPVRLRKPASTILTFVNTHLAAFDEMVEKRNADYTELVKKLRFELGTPVPAGGGPTPSSGGELLFGSDNETDNEPPLTPTGTNSVLPAGTTCGIFESDVVFWMGDLNYRIDLPDSDVRAVLSAPNGEWAKGRTETLVRYDQLAAARRQGKAFMQFTEGRLTHLPTYRFNGGLGKDVLGYDIRRKPAWTDRVQWARNQTSAVVRVRQTSYMGHPYFMFSDHKPVSSEFLVESNVFDLPTAEKSADRLYRQLRGLEDAHEDHHEGHVALQVLDGNVDFGGIGFGFADGVSPAYSTRTGNGFAHRLLAQDREVGRKIVKREVVVKNVGKIPCAYRLVAVDGESVVHPEWLTVEPMTALLLPNETSTLTLMAHVTLETAIHLNESQNNKLSCTLILHTVMGKDHFVAVTAEYRALFQRALAFHLQSSRAFPVQFVWVVRCSPEERAINAPREVMRLINWMMGAGINMERVFVDDADEATVDQIRECLDTGADFPFAPSPTDLATPVAFGETLRRLLDSMPEPLVPLSLQTRCVLVTTRDEAFEMLDAFEPAAVNVWISVTAFLHYVCQSAGGKAENEARSLRVAGMFAPVLLRDDPDVPFEVVLGQDGQPIPISQIIGRREFLLMFMRA</sequence>
<accession>A0A8H6TUV4</accession>
<dbReference type="SUPFAM" id="SSF56219">
    <property type="entry name" value="DNase I-like"/>
    <property type="match status" value="2"/>
</dbReference>
<dbReference type="InterPro" id="IPR036691">
    <property type="entry name" value="Endo/exonu/phosph_ase_sf"/>
</dbReference>
<evidence type="ECO:0000313" key="8">
    <source>
        <dbReference type="Proteomes" id="UP000613580"/>
    </source>
</evidence>